<dbReference type="OrthoDB" id="286404at2"/>
<dbReference type="AlphaFoldDB" id="I0IRJ6"/>
<dbReference type="InterPro" id="IPR036291">
    <property type="entry name" value="NAD(P)-bd_dom_sf"/>
</dbReference>
<dbReference type="STRING" id="1162668.LFE_2222"/>
<name>I0IRJ6_LEPFC</name>
<evidence type="ECO:0000313" key="1">
    <source>
        <dbReference type="EMBL" id="BAM07895.1"/>
    </source>
</evidence>
<dbReference type="KEGG" id="lfc:LFE_2222"/>
<protein>
    <submittedName>
        <fullName evidence="1">Uncharacterized protein</fullName>
    </submittedName>
</protein>
<reference evidence="2" key="2">
    <citation type="submission" date="2012-03" db="EMBL/GenBank/DDBJ databases">
        <title>The complete genome sequence of the pioneer microbe on fresh volcanic deposit, Leptospirillum ferrooxidans strain C2-3.</title>
        <authorList>
            <person name="Fujimura R."/>
            <person name="Sato Y."/>
            <person name="Nishizawa T."/>
            <person name="Nanba K."/>
            <person name="Oshima K."/>
            <person name="Hattori M."/>
            <person name="Kamijo T."/>
            <person name="Ohta H."/>
        </authorList>
    </citation>
    <scope>NUCLEOTIDE SEQUENCE [LARGE SCALE GENOMIC DNA]</scope>
    <source>
        <strain evidence="2">C2-3</strain>
    </source>
</reference>
<accession>I0IRJ6</accession>
<reference evidence="1 2" key="1">
    <citation type="journal article" date="2012" name="J. Bacteriol.">
        <title>Complete Genome Sequence of Leptospirillum ferrooxidans Strain C2-3, Isolated from a Fresh Volcanic Ash Deposit on the Island of Miyake, Japan.</title>
        <authorList>
            <person name="Fujimura R."/>
            <person name="Sato Y."/>
            <person name="Nishizawa T."/>
            <person name="Oshima K."/>
            <person name="Kim S.-W."/>
            <person name="Hattori M."/>
            <person name="Kamijo T."/>
            <person name="Ohta H."/>
        </authorList>
    </citation>
    <scope>NUCLEOTIDE SEQUENCE [LARGE SCALE GENOMIC DNA]</scope>
    <source>
        <strain evidence="1 2">C2-3</strain>
    </source>
</reference>
<dbReference type="PATRIC" id="fig|1162668.3.peg.2633"/>
<dbReference type="Gene3D" id="3.40.50.720">
    <property type="entry name" value="NAD(P)-binding Rossmann-like Domain"/>
    <property type="match status" value="1"/>
</dbReference>
<dbReference type="EMBL" id="AP012342">
    <property type="protein sequence ID" value="BAM07895.1"/>
    <property type="molecule type" value="Genomic_DNA"/>
</dbReference>
<organism evidence="1 2">
    <name type="scientific">Leptospirillum ferrooxidans (strain C2-3)</name>
    <dbReference type="NCBI Taxonomy" id="1162668"/>
    <lineage>
        <taxon>Bacteria</taxon>
        <taxon>Pseudomonadati</taxon>
        <taxon>Nitrospirota</taxon>
        <taxon>Nitrospiria</taxon>
        <taxon>Nitrospirales</taxon>
        <taxon>Nitrospiraceae</taxon>
        <taxon>Leptospirillum</taxon>
    </lineage>
</organism>
<proteinExistence type="predicted"/>
<evidence type="ECO:0000313" key="2">
    <source>
        <dbReference type="Proteomes" id="UP000007382"/>
    </source>
</evidence>
<sequence length="232" mass="25802">MIKEPVDLVTGATSPVGLAILDALTDRGTPPVATGRSHHRPPSVPERCDWLTLDLLSPLRLPETPPWKERGLRTFYHLAHPTFHRHEQDPFSLLPALRGVQELHQEIRPHLQKGSSLLFLLPDLDRLAVSGYISARIYLGALKGLIRQWKVELAPEGIFVGGLTMIHVPGHTTPNMNPAILEKLKRSSPMGRLFTGTEVAHFLMTLAHFSEMGTSWPSDLLISLDSQTLFCP</sequence>
<dbReference type="HOGENOM" id="CLU_1193655_0_0_0"/>
<dbReference type="SUPFAM" id="SSF51735">
    <property type="entry name" value="NAD(P)-binding Rossmann-fold domains"/>
    <property type="match status" value="1"/>
</dbReference>
<dbReference type="Proteomes" id="UP000007382">
    <property type="component" value="Chromosome"/>
</dbReference>
<dbReference type="RefSeq" id="WP_014450378.1">
    <property type="nucleotide sequence ID" value="NC_017094.1"/>
</dbReference>
<gene>
    <name evidence="1" type="ordered locus">LFE_2222</name>
</gene>
<keyword evidence="2" id="KW-1185">Reference proteome</keyword>